<evidence type="ECO:0000313" key="1">
    <source>
        <dbReference type="EMBL" id="PTE13757.1"/>
    </source>
</evidence>
<comment type="caution">
    <text evidence="1">The sequence shown here is derived from an EMBL/GenBank/DDBJ whole genome shotgun (WGS) entry which is preliminary data.</text>
</comment>
<proteinExistence type="predicted"/>
<keyword evidence="2" id="KW-1185">Reference proteome</keyword>
<protein>
    <submittedName>
        <fullName evidence="1">Uncharacterized protein</fullName>
    </submittedName>
</protein>
<dbReference type="EMBL" id="PZKF01000070">
    <property type="protein sequence ID" value="PTE13757.1"/>
    <property type="molecule type" value="Genomic_DNA"/>
</dbReference>
<dbReference type="AlphaFoldDB" id="A0A2T4J7G4"/>
<name>A0A2T4J7G4_9RHOB</name>
<organism evidence="1 2">
    <name type="scientific">Phaeovulum veldkampii DSM 11550</name>
    <dbReference type="NCBI Taxonomy" id="1185920"/>
    <lineage>
        <taxon>Bacteria</taxon>
        <taxon>Pseudomonadati</taxon>
        <taxon>Pseudomonadota</taxon>
        <taxon>Alphaproteobacteria</taxon>
        <taxon>Rhodobacterales</taxon>
        <taxon>Paracoccaceae</taxon>
        <taxon>Phaeovulum</taxon>
    </lineage>
</organism>
<sequence length="154" mass="17302">MGEVMSNIHEHRFSTFEKRLNGQNGPRECSPVPEADYHRLKAYQEQCDESQDRAEIMLSYIIRHKLMTLKPVKNLYAAHIVTSGRQFQYVIDQGPVQDGLLVHRARWGQGTGVIPAYSILGVTLIGMLVGQRAPLLCENGSIRSVTVSRVIQAI</sequence>
<dbReference type="Proteomes" id="UP000241899">
    <property type="component" value="Unassembled WGS sequence"/>
</dbReference>
<accession>A0A2T4J7G4</accession>
<reference evidence="1 2" key="1">
    <citation type="submission" date="2018-03" db="EMBL/GenBank/DDBJ databases">
        <title>Rhodobacter veldkampii.</title>
        <authorList>
            <person name="Meyer T.E."/>
            <person name="Miller S."/>
            <person name="Lodha T."/>
            <person name="Gandham S."/>
            <person name="Chintalapati S."/>
            <person name="Chintalapati V.R."/>
        </authorList>
    </citation>
    <scope>NUCLEOTIDE SEQUENCE [LARGE SCALE GENOMIC DNA]</scope>
    <source>
        <strain evidence="1 2">DSM 11550</strain>
    </source>
</reference>
<gene>
    <name evidence="1" type="ORF">C5F46_15380</name>
</gene>
<evidence type="ECO:0000313" key="2">
    <source>
        <dbReference type="Proteomes" id="UP000241899"/>
    </source>
</evidence>